<proteinExistence type="predicted"/>
<dbReference type="Proteomes" id="UP000694480">
    <property type="component" value="Unassembled WGS sequence"/>
</dbReference>
<reference evidence="1" key="1">
    <citation type="submission" date="2020-11" db="EMBL/GenBank/DDBJ databases">
        <title>Genome seq and assembly of Planobacterium sp.</title>
        <authorList>
            <person name="Chhetri G."/>
        </authorList>
    </citation>
    <scope>NUCLEOTIDE SEQUENCE</scope>
    <source>
        <strain evidence="1">GCR5</strain>
    </source>
</reference>
<gene>
    <name evidence="1" type="ORF">IC612_02015</name>
</gene>
<evidence type="ECO:0000313" key="2">
    <source>
        <dbReference type="Proteomes" id="UP000694480"/>
    </source>
</evidence>
<comment type="caution">
    <text evidence="1">The sequence shown here is derived from an EMBL/GenBank/DDBJ whole genome shotgun (WGS) entry which is preliminary data.</text>
</comment>
<accession>A0A931E7T3</accession>
<dbReference type="RefSeq" id="WP_194738507.1">
    <property type="nucleotide sequence ID" value="NZ_JADKYY010000002.1"/>
</dbReference>
<evidence type="ECO:0000313" key="1">
    <source>
        <dbReference type="EMBL" id="MBF5026572.1"/>
    </source>
</evidence>
<organism evidence="1 2">
    <name type="scientific">Planobacterium oryzisoli</name>
    <dbReference type="NCBI Taxonomy" id="2771435"/>
    <lineage>
        <taxon>Bacteria</taxon>
        <taxon>Pseudomonadati</taxon>
        <taxon>Bacteroidota</taxon>
        <taxon>Flavobacteriia</taxon>
        <taxon>Flavobacteriales</taxon>
        <taxon>Weeksellaceae</taxon>
        <taxon>Chryseobacterium group</taxon>
        <taxon>Chryseobacterium</taxon>
    </lineage>
</organism>
<keyword evidence="2" id="KW-1185">Reference proteome</keyword>
<sequence length="146" mass="16264">MNKEGLSQELYAILEDKLEQLRALIAQTRSSNVETKSAMGDKYETGAEMLGQQINQLLLREKVLLDQIHEVKGLPKGKASRIERGAVVRTEMGYFYLSTSGVTIKLEGQEITCISMDSPLSGALMGKHCGESFSLRDKTYTVLEIY</sequence>
<dbReference type="AlphaFoldDB" id="A0A931E7T3"/>
<evidence type="ECO:0008006" key="3">
    <source>
        <dbReference type="Google" id="ProtNLM"/>
    </source>
</evidence>
<name>A0A931E7T3_9FLAO</name>
<protein>
    <recommendedName>
        <fullName evidence="3">3-oxoacyl-ACP synthase</fullName>
    </recommendedName>
</protein>
<dbReference type="EMBL" id="JADKYY010000002">
    <property type="protein sequence ID" value="MBF5026572.1"/>
    <property type="molecule type" value="Genomic_DNA"/>
</dbReference>